<evidence type="ECO:0000313" key="13">
    <source>
        <dbReference type="EMBL" id="ENV22609.1"/>
    </source>
</evidence>
<keyword evidence="4" id="KW-0488">Methylation</keyword>
<dbReference type="InterPro" id="IPR045584">
    <property type="entry name" value="Pilin-like"/>
</dbReference>
<dbReference type="Pfam" id="PF12019">
    <property type="entry name" value="GspH"/>
    <property type="match status" value="1"/>
</dbReference>
<keyword evidence="3" id="KW-1003">Cell membrane</keyword>
<evidence type="ECO:0000256" key="5">
    <source>
        <dbReference type="ARBA" id="ARBA00022519"/>
    </source>
</evidence>
<evidence type="ECO:0000259" key="12">
    <source>
        <dbReference type="Pfam" id="PF12019"/>
    </source>
</evidence>
<accession>N8YMR2</accession>
<dbReference type="AlphaFoldDB" id="N8YMR2"/>
<evidence type="ECO:0000256" key="3">
    <source>
        <dbReference type="ARBA" id="ARBA00022475"/>
    </source>
</evidence>
<proteinExistence type="inferred from homology"/>
<evidence type="ECO:0000256" key="11">
    <source>
        <dbReference type="SAM" id="Phobius"/>
    </source>
</evidence>
<evidence type="ECO:0000256" key="8">
    <source>
        <dbReference type="ARBA" id="ARBA00023136"/>
    </source>
</evidence>
<name>N8YMR2_ACIBZ</name>
<comment type="caution">
    <text evidence="13">The sequence shown here is derived from an EMBL/GenBank/DDBJ whole genome shotgun (WGS) entry which is preliminary data.</text>
</comment>
<evidence type="ECO:0000313" key="14">
    <source>
        <dbReference type="Proteomes" id="UP000013270"/>
    </source>
</evidence>
<dbReference type="GO" id="GO:0005886">
    <property type="term" value="C:plasma membrane"/>
    <property type="evidence" value="ECO:0007669"/>
    <property type="project" value="UniProtKB-SubCell"/>
</dbReference>
<feature type="domain" description="General secretion pathway GspH" evidence="12">
    <location>
        <begin position="50"/>
        <end position="156"/>
    </location>
</feature>
<comment type="similarity">
    <text evidence="9">Belongs to the GSP H family.</text>
</comment>
<comment type="subcellular location">
    <subcellularLocation>
        <location evidence="1">Cell inner membrane</location>
        <topology evidence="1">Single-pass membrane protein</topology>
    </subcellularLocation>
</comment>
<evidence type="ECO:0000256" key="6">
    <source>
        <dbReference type="ARBA" id="ARBA00022692"/>
    </source>
</evidence>
<keyword evidence="5" id="KW-0997">Cell inner membrane</keyword>
<reference evidence="13 14" key="1">
    <citation type="submission" date="2013-02" db="EMBL/GenBank/DDBJ databases">
        <title>The Genome Sequence of Acinetobacter bereziniae NIPH 3.</title>
        <authorList>
            <consortium name="The Broad Institute Genome Sequencing Platform"/>
            <consortium name="The Broad Institute Genome Sequencing Center for Infectious Disease"/>
            <person name="Cerqueira G."/>
            <person name="Feldgarden M."/>
            <person name="Courvalin P."/>
            <person name="Perichon B."/>
            <person name="Grillot-Courvalin C."/>
            <person name="Clermont D."/>
            <person name="Rocha E."/>
            <person name="Yoon E.-J."/>
            <person name="Nemec A."/>
            <person name="Walker B."/>
            <person name="Young S.K."/>
            <person name="Zeng Q."/>
            <person name="Gargeya S."/>
            <person name="Fitzgerald M."/>
            <person name="Haas B."/>
            <person name="Abouelleil A."/>
            <person name="Alvarado L."/>
            <person name="Arachchi H.M."/>
            <person name="Berlin A.M."/>
            <person name="Chapman S.B."/>
            <person name="Dewar J."/>
            <person name="Goldberg J."/>
            <person name="Griggs A."/>
            <person name="Gujja S."/>
            <person name="Hansen M."/>
            <person name="Howarth C."/>
            <person name="Imamovic A."/>
            <person name="Larimer J."/>
            <person name="McCowan C."/>
            <person name="Murphy C."/>
            <person name="Neiman D."/>
            <person name="Pearson M."/>
            <person name="Priest M."/>
            <person name="Roberts A."/>
            <person name="Saif S."/>
            <person name="Shea T."/>
            <person name="Sisk P."/>
            <person name="Sykes S."/>
            <person name="Wortman J."/>
            <person name="Nusbaum C."/>
            <person name="Birren B."/>
        </authorList>
    </citation>
    <scope>NUCLEOTIDE SEQUENCE [LARGE SCALE GENOMIC DNA]</scope>
    <source>
        <strain evidence="13 14">NIPH 3</strain>
    </source>
</reference>
<dbReference type="SUPFAM" id="SSF54523">
    <property type="entry name" value="Pili subunits"/>
    <property type="match status" value="1"/>
</dbReference>
<feature type="transmembrane region" description="Helical" evidence="11">
    <location>
        <begin position="12"/>
        <end position="33"/>
    </location>
</feature>
<evidence type="ECO:0000256" key="2">
    <source>
        <dbReference type="ARBA" id="ARBA00021549"/>
    </source>
</evidence>
<evidence type="ECO:0000256" key="10">
    <source>
        <dbReference type="ARBA" id="ARBA00030775"/>
    </source>
</evidence>
<evidence type="ECO:0000256" key="1">
    <source>
        <dbReference type="ARBA" id="ARBA00004377"/>
    </source>
</evidence>
<dbReference type="PATRIC" id="fig|1217651.3.peg.1582"/>
<keyword evidence="7 11" id="KW-1133">Transmembrane helix</keyword>
<dbReference type="GO" id="GO:0015627">
    <property type="term" value="C:type II protein secretion system complex"/>
    <property type="evidence" value="ECO:0007669"/>
    <property type="project" value="InterPro"/>
</dbReference>
<keyword evidence="8 11" id="KW-0472">Membrane</keyword>
<sequence length="176" mass="20245">MYFYCKEQGFSLFELISIIVIVAIICLISLPFYHDWMQKQEFRSIHPMIQQHVSYARSQALARRTTVVICSSESLVQCEKNTWHKGIIIFTDRNKNKQIDDGELILLKTEKNIKYGTLTWIGSASSRDVLTLQGDTGLPRGSPGSFYYCGHHDTDNNTRYKIGRMATLNKEPTEKC</sequence>
<keyword evidence="6 11" id="KW-0812">Transmembrane</keyword>
<dbReference type="Gene3D" id="3.55.40.10">
    <property type="entry name" value="minor pseudopilin epsh domain"/>
    <property type="match status" value="1"/>
</dbReference>
<dbReference type="Proteomes" id="UP000013270">
    <property type="component" value="Unassembled WGS sequence"/>
</dbReference>
<organism evidence="13 14">
    <name type="scientific">Acinetobacter bereziniae NIPH 3</name>
    <dbReference type="NCBI Taxonomy" id="1217651"/>
    <lineage>
        <taxon>Bacteria</taxon>
        <taxon>Pseudomonadati</taxon>
        <taxon>Pseudomonadota</taxon>
        <taxon>Gammaproteobacteria</taxon>
        <taxon>Moraxellales</taxon>
        <taxon>Moraxellaceae</taxon>
        <taxon>Acinetobacter</taxon>
    </lineage>
</organism>
<gene>
    <name evidence="13" type="ORF">F963_01603</name>
</gene>
<dbReference type="EMBL" id="APPK01000026">
    <property type="protein sequence ID" value="ENV22609.1"/>
    <property type="molecule type" value="Genomic_DNA"/>
</dbReference>
<dbReference type="HOGENOM" id="CLU_084761_4_2_6"/>
<protein>
    <recommendedName>
        <fullName evidence="2">Type II secretion system protein H</fullName>
    </recommendedName>
    <alternativeName>
        <fullName evidence="10">General secretion pathway protein H</fullName>
    </alternativeName>
</protein>
<evidence type="ECO:0000256" key="4">
    <source>
        <dbReference type="ARBA" id="ARBA00022481"/>
    </source>
</evidence>
<evidence type="ECO:0000256" key="9">
    <source>
        <dbReference type="ARBA" id="ARBA00025772"/>
    </source>
</evidence>
<dbReference type="GO" id="GO:0015628">
    <property type="term" value="P:protein secretion by the type II secretion system"/>
    <property type="evidence" value="ECO:0007669"/>
    <property type="project" value="InterPro"/>
</dbReference>
<evidence type="ECO:0000256" key="7">
    <source>
        <dbReference type="ARBA" id="ARBA00022989"/>
    </source>
</evidence>
<dbReference type="InterPro" id="IPR022346">
    <property type="entry name" value="T2SS_GspH"/>
</dbReference>